<evidence type="ECO:0000313" key="3">
    <source>
        <dbReference type="Proteomes" id="UP000814385"/>
    </source>
</evidence>
<dbReference type="GO" id="GO:0016746">
    <property type="term" value="F:acyltransferase activity"/>
    <property type="evidence" value="ECO:0007669"/>
    <property type="project" value="UniProtKB-KW"/>
</dbReference>
<proteinExistence type="predicted"/>
<dbReference type="Pfam" id="PF13444">
    <property type="entry name" value="Acetyltransf_5"/>
    <property type="match status" value="1"/>
</dbReference>
<dbReference type="EMBL" id="JABFUC010000009">
    <property type="protein sequence ID" value="MCG6658478.1"/>
    <property type="molecule type" value="Genomic_DNA"/>
</dbReference>
<organism evidence="2 3">
    <name type="scientific">Billgrantia campisalis</name>
    <dbReference type="NCBI Taxonomy" id="74661"/>
    <lineage>
        <taxon>Bacteria</taxon>
        <taxon>Pseudomonadati</taxon>
        <taxon>Pseudomonadota</taxon>
        <taxon>Gammaproteobacteria</taxon>
        <taxon>Oceanospirillales</taxon>
        <taxon>Halomonadaceae</taxon>
        <taxon>Billgrantia</taxon>
    </lineage>
</organism>
<keyword evidence="1" id="KW-0812">Transmembrane</keyword>
<accession>A0ABS9P9M9</accession>
<dbReference type="InterPro" id="IPR016181">
    <property type="entry name" value="Acyl_CoA_acyltransferase"/>
</dbReference>
<dbReference type="RefSeq" id="WP_238977627.1">
    <property type="nucleotide sequence ID" value="NZ_JABFUC010000009.1"/>
</dbReference>
<reference evidence="2 3" key="1">
    <citation type="submission" date="2020-05" db="EMBL/GenBank/DDBJ databases">
        <title>Comparative genomic analysis of denitrifying bacteria from Halomonas genus.</title>
        <authorList>
            <person name="Wang L."/>
            <person name="Shao Z."/>
        </authorList>
    </citation>
    <scope>NUCLEOTIDE SEQUENCE [LARGE SCALE GENOMIC DNA]</scope>
    <source>
        <strain evidence="2 3">A4</strain>
    </source>
</reference>
<name>A0ABS9P9M9_9GAMM</name>
<dbReference type="InterPro" id="IPR022484">
    <property type="entry name" value="PEP-CTERM/exosrtase_acylTfrase"/>
</dbReference>
<evidence type="ECO:0000256" key="1">
    <source>
        <dbReference type="SAM" id="Phobius"/>
    </source>
</evidence>
<dbReference type="Gene3D" id="3.40.630.30">
    <property type="match status" value="1"/>
</dbReference>
<keyword evidence="1" id="KW-0472">Membrane</keyword>
<sequence>MTARETFGARPEPTQLFDRFQDEFHFQLTATQAEHERVFRLRHAVYCRELGYEQAADPANRLEYDAHDRQAIHCLVTHRASGLAAGCLRLVLPSPLETPGGARLPLQGYAGQSLTHPTWHPERLDRNRICEVSRLATSPHFRNRPANAALVDPAEPPPRFSEAARRTFPVIIIGLFLASTALVGLAGRRHVFAMMEARLPRLLAMSGLTFTRVGETIDFHGRRSAYYIDQGQAESEMHPHLLPLYAHIRQSLSPQLPRAMPGGHDAQTTRPG</sequence>
<keyword evidence="3" id="KW-1185">Reference proteome</keyword>
<dbReference type="SUPFAM" id="SSF55729">
    <property type="entry name" value="Acyl-CoA N-acyltransferases (Nat)"/>
    <property type="match status" value="1"/>
</dbReference>
<keyword evidence="2" id="KW-0012">Acyltransferase</keyword>
<keyword evidence="1" id="KW-1133">Transmembrane helix</keyword>
<feature type="transmembrane region" description="Helical" evidence="1">
    <location>
        <begin position="167"/>
        <end position="186"/>
    </location>
</feature>
<protein>
    <submittedName>
        <fullName evidence="2">PEP-CTERM/exosortase system-associated acyltransferase</fullName>
    </submittedName>
</protein>
<gene>
    <name evidence="2" type="ORF">HOP52_12010</name>
</gene>
<comment type="caution">
    <text evidence="2">The sequence shown here is derived from an EMBL/GenBank/DDBJ whole genome shotgun (WGS) entry which is preliminary data.</text>
</comment>
<evidence type="ECO:0000313" key="2">
    <source>
        <dbReference type="EMBL" id="MCG6658478.1"/>
    </source>
</evidence>
<dbReference type="NCBIfam" id="TIGR03694">
    <property type="entry name" value="exosort_acyl"/>
    <property type="match status" value="1"/>
</dbReference>
<dbReference type="Proteomes" id="UP000814385">
    <property type="component" value="Unassembled WGS sequence"/>
</dbReference>
<keyword evidence="2" id="KW-0808">Transferase</keyword>